<evidence type="ECO:0000256" key="7">
    <source>
        <dbReference type="ARBA" id="ARBA00022840"/>
    </source>
</evidence>
<evidence type="ECO:0000256" key="9">
    <source>
        <dbReference type="ARBA" id="ARBA00023242"/>
    </source>
</evidence>
<dbReference type="GO" id="GO:0005524">
    <property type="term" value="F:ATP binding"/>
    <property type="evidence" value="ECO:0007669"/>
    <property type="project" value="UniProtKB-UniRule"/>
</dbReference>
<keyword evidence="4 11" id="KW-0547">Nucleotide-binding</keyword>
<accession>A0A152A2N3</accession>
<dbReference type="GO" id="GO:0003697">
    <property type="term" value="F:single-stranded DNA binding"/>
    <property type="evidence" value="ECO:0007669"/>
    <property type="project" value="TreeGrafter"/>
</dbReference>
<evidence type="ECO:0000256" key="6">
    <source>
        <dbReference type="ARBA" id="ARBA00022806"/>
    </source>
</evidence>
<gene>
    <name evidence="14" type="ORF">DLAC_02524</name>
</gene>
<dbReference type="GO" id="GO:0043138">
    <property type="term" value="F:3'-5' DNA helicase activity"/>
    <property type="evidence" value="ECO:0007669"/>
    <property type="project" value="TreeGrafter"/>
</dbReference>
<sequence>MSGWDEGSVFVSGGGGLAGGKTINNQNDGKASLDIKERFGKFIRDWKNDKNVFIYRDQLKQNYNLGLHYLEVNIDHLIRYDSDLSNLLLNKPNEIIPIFEDSIKDSIKLMNFDLGSIDDIQLLFRSSLEPSAIRDMKSINIAKLVKIQGIVISASRTQPKPQKMILRCKNCEHQLIISIKPGINQSMVPQQCQIGKNYQSKACPNNPYLVLSDQCTFVNQQVLKLQEAPETIPTGEMPRHILLSLDRCLAERVTPGQRIMVLGVYGIFEAARGRGGGGGQSSTIRTPYLRVLGITSDTNGRRDYLSFTPKEEEEFRKLSRRPDLYQLLSKSIAPAIFGHEDIKRAICCQLFGGSPKRLPDKMRLRGDINILLIGDPGTAKSQMLKFVEKVSPIAVYTSGKGSSAAGLTASVIREPSTGEFYLEGGAMVVADGGIVCIDEFDKMDLNDRVAIHEAMEQQTISIAKAGITTILNSRTSVLAASNPVYGRYDDQRSAGENIDFQSTILSRFDMIFVVRDPRNEASDKKIAGHVLGIHMRTNSGHTSKSTDGKSEDMDINFLKKYISFCKSRESPRLSPEALETLKNHYVSVRSTVREKSNQEPNSNVIPITVRQLEAIIRISEALAKMHLSPVATNQHAQEAIRLFNVSTFDAITTNNAVGESMTLQMMQEILQGENMIKKIIAIGQKKSVRQLKFDLASKSISSMAMNRAIDILVKKDEFEYLFQRKLIQRKR</sequence>
<keyword evidence="7 11" id="KW-0067">ATP-binding</keyword>
<dbReference type="GO" id="GO:0042555">
    <property type="term" value="C:MCM complex"/>
    <property type="evidence" value="ECO:0007669"/>
    <property type="project" value="UniProtKB-UniRule"/>
</dbReference>
<dbReference type="EC" id="3.6.4.12" evidence="12"/>
<dbReference type="PANTHER" id="PTHR11630:SF42">
    <property type="entry name" value="DNA REPLICATION LICENSING FACTOR MCM5"/>
    <property type="match status" value="1"/>
</dbReference>
<dbReference type="Gene3D" id="2.20.28.10">
    <property type="match status" value="1"/>
</dbReference>
<dbReference type="Pfam" id="PF14551">
    <property type="entry name" value="MCM_N"/>
    <property type="match status" value="1"/>
</dbReference>
<evidence type="ECO:0000256" key="2">
    <source>
        <dbReference type="ARBA" id="ARBA00008010"/>
    </source>
</evidence>
<evidence type="ECO:0000313" key="14">
    <source>
        <dbReference type="EMBL" id="KYR00513.1"/>
    </source>
</evidence>
<comment type="function">
    <text evidence="12">Acts as component of the MCM2-7 complex (MCM complex) which is the replicative helicase essential for 'once per cell cycle' DNA replication initiation and elongation in eukaryotic cells. The active ATPase sites in the MCM2-7 ring are formed through the interaction surfaces of two neighboring subunits such that a critical structure of a conserved arginine finger motif is provided in trans relative to the ATP-binding site of the Walker A box of the adjacent subunit. The six ATPase active sites, however, are likely to contribute differentially to the complex helicase activity.</text>
</comment>
<comment type="subcellular location">
    <subcellularLocation>
        <location evidence="1 12">Nucleus</location>
    </subcellularLocation>
</comment>
<dbReference type="Pfam" id="PF17855">
    <property type="entry name" value="MCM_lid"/>
    <property type="match status" value="1"/>
</dbReference>
<comment type="caution">
    <text evidence="14">The sequence shown here is derived from an EMBL/GenBank/DDBJ whole genome shotgun (WGS) entry which is preliminary data.</text>
</comment>
<evidence type="ECO:0000256" key="5">
    <source>
        <dbReference type="ARBA" id="ARBA00022801"/>
    </source>
</evidence>
<dbReference type="EMBL" id="LODT01000013">
    <property type="protein sequence ID" value="KYR00513.1"/>
    <property type="molecule type" value="Genomic_DNA"/>
</dbReference>
<dbReference type="PROSITE" id="PS50051">
    <property type="entry name" value="MCM_2"/>
    <property type="match status" value="1"/>
</dbReference>
<dbReference type="Pfam" id="PF17207">
    <property type="entry name" value="MCM_OB"/>
    <property type="match status" value="1"/>
</dbReference>
<evidence type="ECO:0000256" key="1">
    <source>
        <dbReference type="ARBA" id="ARBA00004123"/>
    </source>
</evidence>
<protein>
    <recommendedName>
        <fullName evidence="12">DNA replication licensing factor MCM5</fullName>
        <ecNumber evidence="12">3.6.4.12</ecNumber>
    </recommendedName>
</protein>
<reference evidence="14 15" key="1">
    <citation type="submission" date="2015-12" db="EMBL/GenBank/DDBJ databases">
        <title>Dictyostelia acquired genes for synthesis and detection of signals that induce cell-type specialization by lateral gene transfer from prokaryotes.</title>
        <authorList>
            <person name="Gloeckner G."/>
            <person name="Schaap P."/>
        </authorList>
    </citation>
    <scope>NUCLEOTIDE SEQUENCE [LARGE SCALE GENOMIC DNA]</scope>
    <source>
        <strain evidence="14 15">TK</strain>
    </source>
</reference>
<keyword evidence="5 12" id="KW-0378">Hydrolase</keyword>
<dbReference type="InterPro" id="IPR001208">
    <property type="entry name" value="MCM_dom"/>
</dbReference>
<dbReference type="InterPro" id="IPR041562">
    <property type="entry name" value="MCM_lid"/>
</dbReference>
<dbReference type="FunCoup" id="A0A152A2N3">
    <property type="interactions" value="790"/>
</dbReference>
<dbReference type="InterPro" id="IPR008048">
    <property type="entry name" value="MCM5"/>
</dbReference>
<comment type="subunit">
    <text evidence="12">Component of the MCM2-7 complex.</text>
</comment>
<comment type="similarity">
    <text evidence="2 11">Belongs to the MCM family.</text>
</comment>
<keyword evidence="6 12" id="KW-0347">Helicase</keyword>
<evidence type="ECO:0000256" key="11">
    <source>
        <dbReference type="RuleBase" id="RU004070"/>
    </source>
</evidence>
<evidence type="ECO:0000256" key="10">
    <source>
        <dbReference type="ARBA" id="ARBA00023306"/>
    </source>
</evidence>
<dbReference type="PROSITE" id="PS00847">
    <property type="entry name" value="MCM_1"/>
    <property type="match status" value="1"/>
</dbReference>
<dbReference type="GO" id="GO:0003688">
    <property type="term" value="F:DNA replication origin binding"/>
    <property type="evidence" value="ECO:0007669"/>
    <property type="project" value="UniProtKB-UniRule"/>
</dbReference>
<keyword evidence="15" id="KW-1185">Reference proteome</keyword>
<dbReference type="Pfam" id="PF21933">
    <property type="entry name" value="MCM5_C"/>
    <property type="match status" value="1"/>
</dbReference>
<dbReference type="OMA" id="ITYCKTR"/>
<dbReference type="AlphaFoldDB" id="A0A152A2N3"/>
<dbReference type="Gene3D" id="3.30.1640.10">
    <property type="entry name" value="mini-chromosome maintenance (MCM) complex, chain A, domain 1"/>
    <property type="match status" value="1"/>
</dbReference>
<keyword evidence="9 12" id="KW-0539">Nucleus</keyword>
<dbReference type="Gene3D" id="2.40.50.140">
    <property type="entry name" value="Nucleic acid-binding proteins"/>
    <property type="match status" value="1"/>
</dbReference>
<dbReference type="Proteomes" id="UP000076078">
    <property type="component" value="Unassembled WGS sequence"/>
</dbReference>
<dbReference type="PRINTS" id="PR01657">
    <property type="entry name" value="MCMFAMILY"/>
</dbReference>
<dbReference type="PANTHER" id="PTHR11630">
    <property type="entry name" value="DNA REPLICATION LICENSING FACTOR MCM FAMILY MEMBER"/>
    <property type="match status" value="1"/>
</dbReference>
<dbReference type="InterPro" id="IPR027925">
    <property type="entry name" value="MCM_N"/>
</dbReference>
<name>A0A152A2N3_TIELA</name>
<dbReference type="InterPro" id="IPR027417">
    <property type="entry name" value="P-loop_NTPase"/>
</dbReference>
<dbReference type="Pfam" id="PF00493">
    <property type="entry name" value="MCM"/>
    <property type="match status" value="1"/>
</dbReference>
<dbReference type="STRING" id="361077.A0A152A2N3"/>
<dbReference type="SMART" id="SM00350">
    <property type="entry name" value="MCM"/>
    <property type="match status" value="1"/>
</dbReference>
<dbReference type="Gene3D" id="3.40.50.300">
    <property type="entry name" value="P-loop containing nucleotide triphosphate hydrolases"/>
    <property type="match status" value="1"/>
</dbReference>
<dbReference type="GO" id="GO:0006270">
    <property type="term" value="P:DNA replication initiation"/>
    <property type="evidence" value="ECO:0007669"/>
    <property type="project" value="UniProtKB-UniRule"/>
</dbReference>
<evidence type="ECO:0000313" key="15">
    <source>
        <dbReference type="Proteomes" id="UP000076078"/>
    </source>
</evidence>
<dbReference type="InterPro" id="IPR033762">
    <property type="entry name" value="MCM_OB"/>
</dbReference>
<dbReference type="SUPFAM" id="SSF52540">
    <property type="entry name" value="P-loop containing nucleoside triphosphate hydrolases"/>
    <property type="match status" value="1"/>
</dbReference>
<evidence type="ECO:0000256" key="12">
    <source>
        <dbReference type="RuleBase" id="RU368063"/>
    </source>
</evidence>
<dbReference type="FunFam" id="3.40.50.300:FF:000929">
    <property type="entry name" value="DNA helicase"/>
    <property type="match status" value="1"/>
</dbReference>
<dbReference type="GO" id="GO:0005634">
    <property type="term" value="C:nucleus"/>
    <property type="evidence" value="ECO:0007669"/>
    <property type="project" value="UniProtKB-SubCell"/>
</dbReference>
<proteinExistence type="inferred from homology"/>
<evidence type="ECO:0000256" key="8">
    <source>
        <dbReference type="ARBA" id="ARBA00023125"/>
    </source>
</evidence>
<comment type="catalytic activity">
    <reaction evidence="12">
        <text>ATP + H2O = ADP + phosphate + H(+)</text>
        <dbReference type="Rhea" id="RHEA:13065"/>
        <dbReference type="ChEBI" id="CHEBI:15377"/>
        <dbReference type="ChEBI" id="CHEBI:15378"/>
        <dbReference type="ChEBI" id="CHEBI:30616"/>
        <dbReference type="ChEBI" id="CHEBI:43474"/>
        <dbReference type="ChEBI" id="CHEBI:456216"/>
        <dbReference type="EC" id="3.6.4.12"/>
    </reaction>
</comment>
<dbReference type="CDD" id="cd17756">
    <property type="entry name" value="MCM5"/>
    <property type="match status" value="1"/>
</dbReference>
<evidence type="ECO:0000256" key="4">
    <source>
        <dbReference type="ARBA" id="ARBA00022741"/>
    </source>
</evidence>
<feature type="domain" description="MCM C-terminal AAA(+) ATPase" evidence="13">
    <location>
        <begin position="324"/>
        <end position="530"/>
    </location>
</feature>
<dbReference type="PRINTS" id="PR01661">
    <property type="entry name" value="MCMPROTEIN5"/>
</dbReference>
<evidence type="ECO:0000259" key="13">
    <source>
        <dbReference type="PROSITE" id="PS50051"/>
    </source>
</evidence>
<dbReference type="OrthoDB" id="10036721at2759"/>
<keyword evidence="3 12" id="KW-0235">DNA replication</keyword>
<dbReference type="SUPFAM" id="SSF50249">
    <property type="entry name" value="Nucleic acid-binding proteins"/>
    <property type="match status" value="1"/>
</dbReference>
<dbReference type="InParanoid" id="A0A152A2N3"/>
<dbReference type="InterPro" id="IPR018525">
    <property type="entry name" value="MCM_CS"/>
</dbReference>
<dbReference type="GO" id="GO:0000727">
    <property type="term" value="P:double-strand break repair via break-induced replication"/>
    <property type="evidence" value="ECO:0007669"/>
    <property type="project" value="TreeGrafter"/>
</dbReference>
<dbReference type="InterPro" id="IPR012340">
    <property type="entry name" value="NA-bd_OB-fold"/>
</dbReference>
<dbReference type="InterPro" id="IPR031327">
    <property type="entry name" value="MCM"/>
</dbReference>
<organism evidence="14 15">
    <name type="scientific">Tieghemostelium lacteum</name>
    <name type="common">Slime mold</name>
    <name type="synonym">Dictyostelium lacteum</name>
    <dbReference type="NCBI Taxonomy" id="361077"/>
    <lineage>
        <taxon>Eukaryota</taxon>
        <taxon>Amoebozoa</taxon>
        <taxon>Evosea</taxon>
        <taxon>Eumycetozoa</taxon>
        <taxon>Dictyostelia</taxon>
        <taxon>Dictyosteliales</taxon>
        <taxon>Raperosteliaceae</taxon>
        <taxon>Tieghemostelium</taxon>
    </lineage>
</organism>
<evidence type="ECO:0000256" key="3">
    <source>
        <dbReference type="ARBA" id="ARBA00022705"/>
    </source>
</evidence>
<dbReference type="GO" id="GO:0017116">
    <property type="term" value="F:single-stranded DNA helicase activity"/>
    <property type="evidence" value="ECO:0007669"/>
    <property type="project" value="TreeGrafter"/>
</dbReference>
<keyword evidence="10 12" id="KW-0131">Cell cycle</keyword>
<dbReference type="GO" id="GO:0016887">
    <property type="term" value="F:ATP hydrolysis activity"/>
    <property type="evidence" value="ECO:0007669"/>
    <property type="project" value="RHEA"/>
</dbReference>
<dbReference type="InterPro" id="IPR054125">
    <property type="entry name" value="MCM5_C"/>
</dbReference>
<keyword evidence="8 11" id="KW-0238">DNA-binding</keyword>